<evidence type="ECO:0000313" key="1">
    <source>
        <dbReference type="EMBL" id="ARQ07678.1"/>
    </source>
</evidence>
<dbReference type="AlphaFoldDB" id="A0A1W7ADI7"/>
<accession>A0A1W7ADI7</accession>
<dbReference type="GeneID" id="35296174"/>
<reference evidence="1 2" key="1">
    <citation type="journal article" date="2017" name="Int. J. Syst. Evol. Microbiol.">
        <title>Macrococcus canis sp. nov., a skin bacterium associated with infections in dogs.</title>
        <authorList>
            <person name="Gobeli Brawand S."/>
            <person name="Cotting K."/>
            <person name="Gomez-Sanz E."/>
            <person name="Collaud A."/>
            <person name="Thomann A."/>
            <person name="Brodard I."/>
            <person name="Rodriguez-Campos S."/>
            <person name="Strauss C."/>
            <person name="Perreten V."/>
        </authorList>
    </citation>
    <scope>NUCLEOTIDE SEQUENCE [LARGE SCALE GENOMIC DNA]</scope>
    <source>
        <strain evidence="1 2">KM45013</strain>
    </source>
</reference>
<keyword evidence="1" id="KW-0808">Transferase</keyword>
<keyword evidence="2" id="KW-1185">Reference proteome</keyword>
<dbReference type="Pfam" id="PF04229">
    <property type="entry name" value="GrpB"/>
    <property type="match status" value="1"/>
</dbReference>
<dbReference type="EMBL" id="CP021059">
    <property type="protein sequence ID" value="ARQ07678.1"/>
    <property type="molecule type" value="Genomic_DNA"/>
</dbReference>
<dbReference type="PANTHER" id="PTHR34822:SF1">
    <property type="entry name" value="GRPB FAMILY PROTEIN"/>
    <property type="match status" value="1"/>
</dbReference>
<evidence type="ECO:0000313" key="2">
    <source>
        <dbReference type="Proteomes" id="UP000194154"/>
    </source>
</evidence>
<dbReference type="SUPFAM" id="SSF81301">
    <property type="entry name" value="Nucleotidyltransferase"/>
    <property type="match status" value="1"/>
</dbReference>
<dbReference type="GO" id="GO:0016301">
    <property type="term" value="F:kinase activity"/>
    <property type="evidence" value="ECO:0007669"/>
    <property type="project" value="UniProtKB-KW"/>
</dbReference>
<organism evidence="1 2">
    <name type="scientific">Macrococcoides canis</name>
    <dbReference type="NCBI Taxonomy" id="1855823"/>
    <lineage>
        <taxon>Bacteria</taxon>
        <taxon>Bacillati</taxon>
        <taxon>Bacillota</taxon>
        <taxon>Bacilli</taxon>
        <taxon>Bacillales</taxon>
        <taxon>Staphylococcaceae</taxon>
        <taxon>Macrococcoides</taxon>
    </lineage>
</organism>
<dbReference type="Proteomes" id="UP000194154">
    <property type="component" value="Chromosome"/>
</dbReference>
<dbReference type="PANTHER" id="PTHR34822">
    <property type="entry name" value="GRPB DOMAIN PROTEIN (AFU_ORTHOLOGUE AFUA_1G01530)"/>
    <property type="match status" value="1"/>
</dbReference>
<name>A0A1W7ADI7_9STAP</name>
<dbReference type="Gene3D" id="3.30.460.10">
    <property type="entry name" value="Beta Polymerase, domain 2"/>
    <property type="match status" value="1"/>
</dbReference>
<dbReference type="InterPro" id="IPR043519">
    <property type="entry name" value="NT_sf"/>
</dbReference>
<dbReference type="OrthoDB" id="9799092at2"/>
<keyword evidence="1" id="KW-0418">Kinase</keyword>
<dbReference type="InterPro" id="IPR007344">
    <property type="entry name" value="GrpB/CoaE"/>
</dbReference>
<sequence>MLDYKLYSDLDYHHIYINASKELIEVFRNEIVELHHIGSTSIEGVSIVPSVEILPVVKDLNKIDNYVTQMKQIGYSLTQTSLDKNNKYLLFTAHKNDIEISVLIIERSDCDSLEKKLAVRDYLRTHNEARIAYKQFKQKLNHFTRGTQDIQRAEDEYLKEIEAKAIYWYRLNN</sequence>
<dbReference type="RefSeq" id="WP_086043218.1">
    <property type="nucleotide sequence ID" value="NZ_CBCRZA010000007.1"/>
</dbReference>
<dbReference type="KEGG" id="mcak:MCCS_20890"/>
<protein>
    <submittedName>
        <fullName evidence="1">Dephospho-CoA kinase/protein folding accessory domain-containing protein</fullName>
    </submittedName>
</protein>
<proteinExistence type="predicted"/>
<gene>
    <name evidence="1" type="ORF">MCCS_20890</name>
</gene>
<dbReference type="STRING" id="1855823.MCCS_20890"/>